<evidence type="ECO:0000313" key="2">
    <source>
        <dbReference type="EMBL" id="MBB4036006.1"/>
    </source>
</evidence>
<dbReference type="EMBL" id="JACIEP010000006">
    <property type="protein sequence ID" value="MBB4036006.1"/>
    <property type="molecule type" value="Genomic_DNA"/>
</dbReference>
<proteinExistence type="predicted"/>
<dbReference type="RefSeq" id="WP_183306924.1">
    <property type="nucleotide sequence ID" value="NZ_JACIEP010000006.1"/>
</dbReference>
<name>A0A840CKW6_9BACT</name>
<sequence>MKTNKRTKHLLLVLLFCFVHIVHVDAQVTIGSGQAPDDNAILDLKNAESGPSTKGLLLPRVELESTTSFKPLANHVAGMLVYNTATVGDVTPGQYYNDGGKWVRIATGNSASDFFYMPSIVLPTDITDPAHTAGTFTIDLHQKYSTQFATTIKSSTATLTVLAKDKLDYFVTYYDNTVFQDVQISAAGVLTYKLQAGFTITENTFMNIVFKPK</sequence>
<comment type="caution">
    <text evidence="2">The sequence shown here is derived from an EMBL/GenBank/DDBJ whole genome shotgun (WGS) entry which is preliminary data.</text>
</comment>
<keyword evidence="1" id="KW-0732">Signal</keyword>
<accession>A0A840CKW6</accession>
<protein>
    <submittedName>
        <fullName evidence="2">Uncharacterized protein</fullName>
    </submittedName>
</protein>
<reference evidence="2 3" key="1">
    <citation type="submission" date="2020-08" db="EMBL/GenBank/DDBJ databases">
        <title>Genomic Encyclopedia of Type Strains, Phase IV (KMG-IV): sequencing the most valuable type-strain genomes for metagenomic binning, comparative biology and taxonomic classification.</title>
        <authorList>
            <person name="Goeker M."/>
        </authorList>
    </citation>
    <scope>NUCLEOTIDE SEQUENCE [LARGE SCALE GENOMIC DNA]</scope>
    <source>
        <strain evidence="2 3">DSM 104969</strain>
    </source>
</reference>
<dbReference type="Proteomes" id="UP000555103">
    <property type="component" value="Unassembled WGS sequence"/>
</dbReference>
<dbReference type="AlphaFoldDB" id="A0A840CKW6"/>
<feature type="signal peptide" evidence="1">
    <location>
        <begin position="1"/>
        <end position="26"/>
    </location>
</feature>
<gene>
    <name evidence="2" type="ORF">GGR21_001907</name>
</gene>
<evidence type="ECO:0000256" key="1">
    <source>
        <dbReference type="SAM" id="SignalP"/>
    </source>
</evidence>
<keyword evidence="3" id="KW-1185">Reference proteome</keyword>
<organism evidence="2 3">
    <name type="scientific">Dysgonomonas hofstadii</name>
    <dbReference type="NCBI Taxonomy" id="637886"/>
    <lineage>
        <taxon>Bacteria</taxon>
        <taxon>Pseudomonadati</taxon>
        <taxon>Bacteroidota</taxon>
        <taxon>Bacteroidia</taxon>
        <taxon>Bacteroidales</taxon>
        <taxon>Dysgonomonadaceae</taxon>
        <taxon>Dysgonomonas</taxon>
    </lineage>
</organism>
<evidence type="ECO:0000313" key="3">
    <source>
        <dbReference type="Proteomes" id="UP000555103"/>
    </source>
</evidence>
<feature type="chain" id="PRO_5032783052" evidence="1">
    <location>
        <begin position="27"/>
        <end position="213"/>
    </location>
</feature>